<name>A0A5K7ZAW9_9BACT</name>
<gene>
    <name evidence="3" type="ORF">DSCW_09540</name>
</gene>
<dbReference type="InterPro" id="IPR051450">
    <property type="entry name" value="Gfo/Idh/MocA_Oxidoreductases"/>
</dbReference>
<dbReference type="Gene3D" id="2.160.10.10">
    <property type="entry name" value="Hexapeptide repeat proteins"/>
    <property type="match status" value="1"/>
</dbReference>
<dbReference type="Proteomes" id="UP000427769">
    <property type="component" value="Chromosome"/>
</dbReference>
<dbReference type="RefSeq" id="WP_155302635.1">
    <property type="nucleotide sequence ID" value="NZ_AP021875.1"/>
</dbReference>
<proteinExistence type="predicted"/>
<dbReference type="Gene3D" id="3.30.360.10">
    <property type="entry name" value="Dihydrodipicolinate Reductase, domain 2"/>
    <property type="match status" value="1"/>
</dbReference>
<evidence type="ECO:0000313" key="3">
    <source>
        <dbReference type="EMBL" id="BBO73537.1"/>
    </source>
</evidence>
<accession>A0A5K7ZAW9</accession>
<reference evidence="3 4" key="1">
    <citation type="submission" date="2019-11" db="EMBL/GenBank/DDBJ databases">
        <title>Comparative genomics of hydrocarbon-degrading Desulfosarcina strains.</title>
        <authorList>
            <person name="Watanabe M."/>
            <person name="Kojima H."/>
            <person name="Fukui M."/>
        </authorList>
    </citation>
    <scope>NUCLEOTIDE SEQUENCE [LARGE SCALE GENOMIC DNA]</scope>
    <source>
        <strain evidence="3 4">PP31</strain>
    </source>
</reference>
<dbReference type="PANTHER" id="PTHR43377:SF6">
    <property type="entry name" value="GFO_IDH_MOCA-LIKE OXIDOREDUCTASE N-TERMINAL DOMAIN-CONTAINING PROTEIN"/>
    <property type="match status" value="1"/>
</dbReference>
<dbReference type="InterPro" id="IPR055170">
    <property type="entry name" value="GFO_IDH_MocA-like_dom"/>
</dbReference>
<dbReference type="InterPro" id="IPR036291">
    <property type="entry name" value="NAD(P)-bd_dom_sf"/>
</dbReference>
<dbReference type="Pfam" id="PF22725">
    <property type="entry name" value="GFO_IDH_MocA_C3"/>
    <property type="match status" value="1"/>
</dbReference>
<keyword evidence="4" id="KW-1185">Reference proteome</keyword>
<dbReference type="EMBL" id="AP021875">
    <property type="protein sequence ID" value="BBO73537.1"/>
    <property type="molecule type" value="Genomic_DNA"/>
</dbReference>
<dbReference type="Gene3D" id="3.40.50.720">
    <property type="entry name" value="NAD(P)-binding Rossmann-like Domain"/>
    <property type="match status" value="1"/>
</dbReference>
<sequence length="538" mass="59699">MTTDANSSNKPPRLAVIGSGYWGKNLVRNFHQIGALDLICDRSEDLLANFHEQYADIKTCLALSDVLKDAAIDGVAIATPAETHYGLAKEALLGGKHVYVEKPLVLNEREGEELIELARERKLVLMVGHLLQYHPIFIKLKELALDGELGRINYIYSNRLNLGKIRREENILWSFAPHDISMILSLAEDEPETVQTTGGYYLHKKIADVTTTHLDFKSGLKAHIFVSWLHPFKEQKLVVVGDQKMAVFNDTKPWENKLWLYPHEIKWEHNMPVPAKAEPEKVEVPEEEPLRQECLHFLHCIAAGRQPVTDGEEGLRVLRVLNASQRSLDMNGQSVRITPKPELEGMRLESSTQSDFFVHESAVIDNGATLGKGTKIWHFSHVLSGSEIGENCNIGQNVVVGPDVTIGNGCKIQNNVSVYKGVTLEDGVFCGPSMVFTNIYNPRAEIRKMDQVRPTLVKNGATLGANATIVCGTTIGRYAFVGAGAVVNKNVVDHALVVGNPGRQIGWVCECGERLPDDLQCLACERSYESRDGGLKRV</sequence>
<evidence type="ECO:0000313" key="4">
    <source>
        <dbReference type="Proteomes" id="UP000427769"/>
    </source>
</evidence>
<dbReference type="OrthoDB" id="9782091at2"/>
<dbReference type="InterPro" id="IPR000683">
    <property type="entry name" value="Gfo/Idh/MocA-like_OxRdtase_N"/>
</dbReference>
<dbReference type="GO" id="GO:0000166">
    <property type="term" value="F:nucleotide binding"/>
    <property type="evidence" value="ECO:0007669"/>
    <property type="project" value="InterPro"/>
</dbReference>
<dbReference type="SUPFAM" id="SSF51161">
    <property type="entry name" value="Trimeric LpxA-like enzymes"/>
    <property type="match status" value="1"/>
</dbReference>
<dbReference type="KEGG" id="dwd:DSCW_09540"/>
<dbReference type="SUPFAM" id="SSF55347">
    <property type="entry name" value="Glyceraldehyde-3-phosphate dehydrogenase-like, C-terminal domain"/>
    <property type="match status" value="1"/>
</dbReference>
<dbReference type="Pfam" id="PF01408">
    <property type="entry name" value="GFO_IDH_MocA"/>
    <property type="match status" value="1"/>
</dbReference>
<protein>
    <submittedName>
        <fullName evidence="3">Oxidoreductase</fullName>
    </submittedName>
</protein>
<dbReference type="InterPro" id="IPR001451">
    <property type="entry name" value="Hexapep"/>
</dbReference>
<dbReference type="PANTHER" id="PTHR43377">
    <property type="entry name" value="BILIVERDIN REDUCTASE A"/>
    <property type="match status" value="1"/>
</dbReference>
<dbReference type="InterPro" id="IPR011004">
    <property type="entry name" value="Trimer_LpxA-like_sf"/>
</dbReference>
<evidence type="ECO:0000259" key="1">
    <source>
        <dbReference type="Pfam" id="PF01408"/>
    </source>
</evidence>
<evidence type="ECO:0000259" key="2">
    <source>
        <dbReference type="Pfam" id="PF22725"/>
    </source>
</evidence>
<dbReference type="AlphaFoldDB" id="A0A5K7ZAW9"/>
<organism evidence="3 4">
    <name type="scientific">Desulfosarcina widdelii</name>
    <dbReference type="NCBI Taxonomy" id="947919"/>
    <lineage>
        <taxon>Bacteria</taxon>
        <taxon>Pseudomonadati</taxon>
        <taxon>Thermodesulfobacteriota</taxon>
        <taxon>Desulfobacteria</taxon>
        <taxon>Desulfobacterales</taxon>
        <taxon>Desulfosarcinaceae</taxon>
        <taxon>Desulfosarcina</taxon>
    </lineage>
</organism>
<dbReference type="CDD" id="cd03358">
    <property type="entry name" value="LbH_WxcM_N_like"/>
    <property type="match status" value="1"/>
</dbReference>
<feature type="domain" description="Gfo/Idh/MocA-like oxidoreductase N-terminal" evidence="1">
    <location>
        <begin position="13"/>
        <end position="129"/>
    </location>
</feature>
<dbReference type="Pfam" id="PF00132">
    <property type="entry name" value="Hexapep"/>
    <property type="match status" value="2"/>
</dbReference>
<dbReference type="SUPFAM" id="SSF51735">
    <property type="entry name" value="NAD(P)-binding Rossmann-fold domains"/>
    <property type="match status" value="1"/>
</dbReference>
<feature type="domain" description="GFO/IDH/MocA-like oxidoreductase" evidence="2">
    <location>
        <begin position="137"/>
        <end position="245"/>
    </location>
</feature>